<gene>
    <name evidence="3" type="ORF">GGQ99_002528</name>
</gene>
<dbReference type="Proteomes" id="UP000539538">
    <property type="component" value="Unassembled WGS sequence"/>
</dbReference>
<evidence type="ECO:0000313" key="3">
    <source>
        <dbReference type="EMBL" id="MBB4650773.1"/>
    </source>
</evidence>
<protein>
    <submittedName>
        <fullName evidence="3">Glyoxylase-like metal-dependent hydrolase (Beta-lactamase superfamily II)</fullName>
    </submittedName>
</protein>
<dbReference type="PANTHER" id="PTHR42951">
    <property type="entry name" value="METALLO-BETA-LACTAMASE DOMAIN-CONTAINING"/>
    <property type="match status" value="1"/>
</dbReference>
<dbReference type="Pfam" id="PF00753">
    <property type="entry name" value="Lactamase_B"/>
    <property type="match status" value="1"/>
</dbReference>
<keyword evidence="4" id="KW-1185">Reference proteome</keyword>
<dbReference type="InterPro" id="IPR036866">
    <property type="entry name" value="RibonucZ/Hydroxyglut_hydro"/>
</dbReference>
<evidence type="ECO:0000259" key="2">
    <source>
        <dbReference type="SMART" id="SM00849"/>
    </source>
</evidence>
<sequence length="331" mass="36672">MLLPELRKLLGILLFGAALAAGTANAQINSDIRVIKVTDYMLAFYDGRPSTPPKTGGTENWADSGSMDLGVATYAIYRGDEALVWDTFPTMQQSKWVRDHLEQMGIKRITVVNSHYHLDHIGGNGTYANAPIIASKGTLESLLEKRAAIESGNLWGPPAILPLVLPNKVFEGKMEVMVGDVKVELHNVDIHTPDSLVAFLPADKILLAGDTMEDTLVYISTPASVPAQIDNLEALKQFGIARIYPNHGNIDVIENGGYDDTLIDATKIYLRNMTLRAKDADFLTMPLETAVEESLTKGWISVWKPYRHVHQSNLESLQEYYKDRPLPTLRD</sequence>
<name>A0ABR6L2B1_9HYPH</name>
<comment type="caution">
    <text evidence="3">The sequence shown here is derived from an EMBL/GenBank/DDBJ whole genome shotgun (WGS) entry which is preliminary data.</text>
</comment>
<reference evidence="3 4" key="1">
    <citation type="submission" date="2020-08" db="EMBL/GenBank/DDBJ databases">
        <title>Genomic Encyclopedia of Type Strains, Phase IV (KMG-IV): sequencing the most valuable type-strain genomes for metagenomic binning, comparative biology and taxonomic classification.</title>
        <authorList>
            <person name="Goeker M."/>
        </authorList>
    </citation>
    <scope>NUCLEOTIDE SEQUENCE [LARGE SCALE GENOMIC DNA]</scope>
    <source>
        <strain evidence="3 4">DSM 7050</strain>
    </source>
</reference>
<dbReference type="RefSeq" id="WP_183262776.1">
    <property type="nucleotide sequence ID" value="NZ_BAAAVZ010000002.1"/>
</dbReference>
<feature type="domain" description="Metallo-beta-lactamase" evidence="2">
    <location>
        <begin position="70"/>
        <end position="247"/>
    </location>
</feature>
<dbReference type="SMART" id="SM00849">
    <property type="entry name" value="Lactamase_B"/>
    <property type="match status" value="1"/>
</dbReference>
<dbReference type="PANTHER" id="PTHR42951:SF20">
    <property type="entry name" value="BETA LACTAMASE"/>
    <property type="match status" value="1"/>
</dbReference>
<dbReference type="InterPro" id="IPR001279">
    <property type="entry name" value="Metallo-B-lactamas"/>
</dbReference>
<dbReference type="InterPro" id="IPR050855">
    <property type="entry name" value="NDM-1-like"/>
</dbReference>
<feature type="chain" id="PRO_5046227054" evidence="1">
    <location>
        <begin position="27"/>
        <end position="331"/>
    </location>
</feature>
<evidence type="ECO:0000313" key="4">
    <source>
        <dbReference type="Proteomes" id="UP000539538"/>
    </source>
</evidence>
<feature type="signal peptide" evidence="1">
    <location>
        <begin position="1"/>
        <end position="26"/>
    </location>
</feature>
<keyword evidence="1" id="KW-0732">Signal</keyword>
<organism evidence="3 4">
    <name type="scientific">Aminobacter niigataensis</name>
    <dbReference type="NCBI Taxonomy" id="83265"/>
    <lineage>
        <taxon>Bacteria</taxon>
        <taxon>Pseudomonadati</taxon>
        <taxon>Pseudomonadota</taxon>
        <taxon>Alphaproteobacteria</taxon>
        <taxon>Hyphomicrobiales</taxon>
        <taxon>Phyllobacteriaceae</taxon>
        <taxon>Aminobacter</taxon>
    </lineage>
</organism>
<proteinExistence type="predicted"/>
<accession>A0ABR6L2B1</accession>
<evidence type="ECO:0000256" key="1">
    <source>
        <dbReference type="SAM" id="SignalP"/>
    </source>
</evidence>
<dbReference type="SUPFAM" id="SSF56281">
    <property type="entry name" value="Metallo-hydrolase/oxidoreductase"/>
    <property type="match status" value="1"/>
</dbReference>
<dbReference type="Gene3D" id="3.60.15.10">
    <property type="entry name" value="Ribonuclease Z/Hydroxyacylglutathione hydrolase-like"/>
    <property type="match status" value="1"/>
</dbReference>
<dbReference type="EMBL" id="JACHOT010000002">
    <property type="protein sequence ID" value="MBB4650773.1"/>
    <property type="molecule type" value="Genomic_DNA"/>
</dbReference>